<evidence type="ECO:0000256" key="1">
    <source>
        <dbReference type="SAM" id="MobiDB-lite"/>
    </source>
</evidence>
<comment type="caution">
    <text evidence="2">The sequence shown here is derived from an EMBL/GenBank/DDBJ whole genome shotgun (WGS) entry which is preliminary data.</text>
</comment>
<feature type="region of interest" description="Disordered" evidence="1">
    <location>
        <begin position="17"/>
        <end position="54"/>
    </location>
</feature>
<accession>A0AAV9TXH8</accession>
<dbReference type="EMBL" id="JAVHNQ010000017">
    <property type="protein sequence ID" value="KAK6330503.1"/>
    <property type="molecule type" value="Genomic_DNA"/>
</dbReference>
<reference evidence="2 3" key="1">
    <citation type="submission" date="2019-10" db="EMBL/GenBank/DDBJ databases">
        <authorList>
            <person name="Palmer J.M."/>
        </authorList>
    </citation>
    <scope>NUCLEOTIDE SEQUENCE [LARGE SCALE GENOMIC DNA]</scope>
    <source>
        <strain evidence="2 3">TWF696</strain>
    </source>
</reference>
<name>A0AAV9TXH8_9PEZI</name>
<sequence>MIQTLFCLRPPRAHAPGNRKDTIVLKTSSLPPDPDDADEGKRKPPPRVSEKARNVDRNETCVLNHKFTGLEQDETLVFSLGTCSLNSVKHPDYLTISMLDERNLAELEINISRYSGTVAFNQQNPNETWKKEHICNLEELLVDGAANEIRVWTEEREAADGFRWREYMVSTPRRLIPTEIVRFGPSPKVRFLQIFERSDPPMLVQSHIEVSHYNPGTESTKPPSAVESDRTSAVDSDTARGESVRRSAESDEKKDVRTEGRRRGSPRVPSAEADDHRNESPKGSKYSR</sequence>
<feature type="compositionally biased region" description="Basic and acidic residues" evidence="1">
    <location>
        <begin position="227"/>
        <end position="262"/>
    </location>
</feature>
<gene>
    <name evidence="2" type="ORF">TWF696_003392</name>
</gene>
<feature type="region of interest" description="Disordered" evidence="1">
    <location>
        <begin position="212"/>
        <end position="288"/>
    </location>
</feature>
<keyword evidence="3" id="KW-1185">Reference proteome</keyword>
<protein>
    <submittedName>
        <fullName evidence="2">Uncharacterized protein</fullName>
    </submittedName>
</protein>
<dbReference type="AlphaFoldDB" id="A0AAV9TXH8"/>
<organism evidence="2 3">
    <name type="scientific">Orbilia brochopaga</name>
    <dbReference type="NCBI Taxonomy" id="3140254"/>
    <lineage>
        <taxon>Eukaryota</taxon>
        <taxon>Fungi</taxon>
        <taxon>Dikarya</taxon>
        <taxon>Ascomycota</taxon>
        <taxon>Pezizomycotina</taxon>
        <taxon>Orbiliomycetes</taxon>
        <taxon>Orbiliales</taxon>
        <taxon>Orbiliaceae</taxon>
        <taxon>Orbilia</taxon>
    </lineage>
</organism>
<evidence type="ECO:0000313" key="3">
    <source>
        <dbReference type="Proteomes" id="UP001375240"/>
    </source>
</evidence>
<proteinExistence type="predicted"/>
<feature type="compositionally biased region" description="Basic and acidic residues" evidence="1">
    <location>
        <begin position="273"/>
        <end position="282"/>
    </location>
</feature>
<dbReference type="Proteomes" id="UP001375240">
    <property type="component" value="Unassembled WGS sequence"/>
</dbReference>
<evidence type="ECO:0000313" key="2">
    <source>
        <dbReference type="EMBL" id="KAK6330503.1"/>
    </source>
</evidence>